<dbReference type="CDD" id="cd05471">
    <property type="entry name" value="pepsin_like"/>
    <property type="match status" value="1"/>
</dbReference>
<accession>A0A485KG86</accession>
<sequence length="444" mass="48764">MGRIHPWLNLVLPLALAQTQGTPPPPPSRLIFRQPDASLTASPPLIRIPLVNFDQLQFFGTIHIGTPPQPFKVIFDTGSSDIWVPSSTCNACSGERRYVAPNSSTYRSMHENFTAYYGSGSVSGQVFQDVVLLGLDTPSSAVVRCRMGRIESEDTNIQRFESEGIIGLGLTALASITIPSFVDSHPFEKFSLYISPLPDADGPPSQLLLGGIDPLLAGDGATWHYFPLLTHADVDGFWAIDMLELHVQSTLVPSDLASPVAVVDSGTSLLLFPAAVFLDVMAMICRHVEPHRPPASCDHLTKGYLCTDCSHESFPPISFQFQAGPRFVLQPTDYVRCEYGSCAPQIDVSSTTFYVLGDIFIRAYYTVFDVKQAQVGFACPDDGLCHGGIKPPLTIESTMTFVVTISRLYAQAFAFTAALFAVKWVVQEVRWRVRTKRWQVLAQV</sequence>
<dbReference type="InterPro" id="IPR034164">
    <property type="entry name" value="Pepsin-like_dom"/>
</dbReference>
<feature type="transmembrane region" description="Helical" evidence="6">
    <location>
        <begin position="408"/>
        <end position="426"/>
    </location>
</feature>
<feature type="active site" evidence="4">
    <location>
        <position position="264"/>
    </location>
</feature>
<reference evidence="9" key="2">
    <citation type="submission" date="2019-06" db="EMBL/GenBank/DDBJ databases">
        <title>Genomics analysis of Aphanomyces spp. identifies a new class of oomycete effector associated with host adaptation.</title>
        <authorList>
            <person name="Gaulin E."/>
        </authorList>
    </citation>
    <scope>NUCLEOTIDE SEQUENCE</scope>
    <source>
        <strain evidence="9">CBS 578.67</strain>
    </source>
</reference>
<dbReference type="PRINTS" id="PR00792">
    <property type="entry name" value="PEPSIN"/>
</dbReference>
<dbReference type="InterPro" id="IPR033121">
    <property type="entry name" value="PEPTIDASE_A1"/>
</dbReference>
<proteinExistence type="inferred from homology"/>
<name>A0A485KG86_9STRA</name>
<dbReference type="InterPro" id="IPR001969">
    <property type="entry name" value="Aspartic_peptidase_AS"/>
</dbReference>
<dbReference type="EMBL" id="CAADRA010000845">
    <property type="protein sequence ID" value="VFT81069.1"/>
    <property type="molecule type" value="Genomic_DNA"/>
</dbReference>
<evidence type="ECO:0000256" key="4">
    <source>
        <dbReference type="PIRSR" id="PIRSR601461-1"/>
    </source>
</evidence>
<dbReference type="PANTHER" id="PTHR47966:SF51">
    <property type="entry name" value="BETA-SITE APP-CLEAVING ENZYME, ISOFORM A-RELATED"/>
    <property type="match status" value="1"/>
</dbReference>
<feature type="signal peptide" evidence="7">
    <location>
        <begin position="1"/>
        <end position="21"/>
    </location>
</feature>
<evidence type="ECO:0000256" key="1">
    <source>
        <dbReference type="ARBA" id="ARBA00007447"/>
    </source>
</evidence>
<feature type="domain" description="Peptidase A1" evidence="8">
    <location>
        <begin position="58"/>
        <end position="378"/>
    </location>
</feature>
<evidence type="ECO:0000313" key="11">
    <source>
        <dbReference type="Proteomes" id="UP000332933"/>
    </source>
</evidence>
<dbReference type="InterPro" id="IPR021109">
    <property type="entry name" value="Peptidase_aspartic_dom_sf"/>
</dbReference>
<dbReference type="Gene3D" id="2.40.70.10">
    <property type="entry name" value="Acid Proteases"/>
    <property type="match status" value="2"/>
</dbReference>
<dbReference type="AlphaFoldDB" id="A0A485KG86"/>
<evidence type="ECO:0000256" key="3">
    <source>
        <dbReference type="ARBA" id="ARBA00022750"/>
    </source>
</evidence>
<keyword evidence="11" id="KW-1185">Reference proteome</keyword>
<dbReference type="FunFam" id="2.40.70.10:FF:000008">
    <property type="entry name" value="Cathepsin D"/>
    <property type="match status" value="1"/>
</dbReference>
<dbReference type="PANTHER" id="PTHR47966">
    <property type="entry name" value="BETA-SITE APP-CLEAVING ENZYME, ISOFORM A-RELATED"/>
    <property type="match status" value="1"/>
</dbReference>
<dbReference type="InterPro" id="IPR001461">
    <property type="entry name" value="Aspartic_peptidase_A1"/>
</dbReference>
<evidence type="ECO:0000256" key="7">
    <source>
        <dbReference type="SAM" id="SignalP"/>
    </source>
</evidence>
<organism evidence="10 11">
    <name type="scientific">Aphanomyces stellatus</name>
    <dbReference type="NCBI Taxonomy" id="120398"/>
    <lineage>
        <taxon>Eukaryota</taxon>
        <taxon>Sar</taxon>
        <taxon>Stramenopiles</taxon>
        <taxon>Oomycota</taxon>
        <taxon>Saprolegniomycetes</taxon>
        <taxon>Saprolegniales</taxon>
        <taxon>Verrucalvaceae</taxon>
        <taxon>Aphanomyces</taxon>
    </lineage>
</organism>
<dbReference type="GO" id="GO:0004190">
    <property type="term" value="F:aspartic-type endopeptidase activity"/>
    <property type="evidence" value="ECO:0007669"/>
    <property type="project" value="UniProtKB-KW"/>
</dbReference>
<dbReference type="PROSITE" id="PS51767">
    <property type="entry name" value="PEPTIDASE_A1"/>
    <property type="match status" value="1"/>
</dbReference>
<dbReference type="Pfam" id="PF00026">
    <property type="entry name" value="Asp"/>
    <property type="match status" value="1"/>
</dbReference>
<reference evidence="10 11" key="1">
    <citation type="submission" date="2019-03" db="EMBL/GenBank/DDBJ databases">
        <authorList>
            <person name="Gaulin E."/>
            <person name="Dumas B."/>
        </authorList>
    </citation>
    <scope>NUCLEOTIDE SEQUENCE [LARGE SCALE GENOMIC DNA]</scope>
    <source>
        <strain evidence="10">CBS 568.67</strain>
    </source>
</reference>
<evidence type="ECO:0000256" key="6">
    <source>
        <dbReference type="SAM" id="Phobius"/>
    </source>
</evidence>
<keyword evidence="2 5" id="KW-0645">Protease</keyword>
<dbReference type="GO" id="GO:0006508">
    <property type="term" value="P:proteolysis"/>
    <property type="evidence" value="ECO:0007669"/>
    <property type="project" value="UniProtKB-KW"/>
</dbReference>
<gene>
    <name evidence="10" type="primary">Aste57867_3932</name>
    <name evidence="9" type="ORF">As57867_003921</name>
    <name evidence="10" type="ORF">ASTE57867_3932</name>
</gene>
<dbReference type="SUPFAM" id="SSF50630">
    <property type="entry name" value="Acid proteases"/>
    <property type="match status" value="1"/>
</dbReference>
<evidence type="ECO:0000256" key="2">
    <source>
        <dbReference type="ARBA" id="ARBA00022670"/>
    </source>
</evidence>
<keyword evidence="7" id="KW-0732">Signal</keyword>
<dbReference type="OrthoDB" id="771136at2759"/>
<comment type="similarity">
    <text evidence="1 5">Belongs to the peptidase A1 family.</text>
</comment>
<dbReference type="PROSITE" id="PS00141">
    <property type="entry name" value="ASP_PROTEASE"/>
    <property type="match status" value="2"/>
</dbReference>
<keyword evidence="6" id="KW-0472">Membrane</keyword>
<keyword evidence="3 5" id="KW-0064">Aspartyl protease</keyword>
<keyword evidence="6" id="KW-0812">Transmembrane</keyword>
<evidence type="ECO:0000313" key="9">
    <source>
        <dbReference type="EMBL" id="KAF0714217.1"/>
    </source>
</evidence>
<evidence type="ECO:0000313" key="10">
    <source>
        <dbReference type="EMBL" id="VFT81069.1"/>
    </source>
</evidence>
<evidence type="ECO:0000256" key="5">
    <source>
        <dbReference type="RuleBase" id="RU000454"/>
    </source>
</evidence>
<keyword evidence="6" id="KW-1133">Transmembrane helix</keyword>
<dbReference type="Proteomes" id="UP000332933">
    <property type="component" value="Unassembled WGS sequence"/>
</dbReference>
<dbReference type="EMBL" id="VJMH01000845">
    <property type="protein sequence ID" value="KAF0714217.1"/>
    <property type="molecule type" value="Genomic_DNA"/>
</dbReference>
<protein>
    <submittedName>
        <fullName evidence="10">Aste57867_3932 protein</fullName>
    </submittedName>
</protein>
<feature type="chain" id="PRO_5033436878" evidence="7">
    <location>
        <begin position="22"/>
        <end position="444"/>
    </location>
</feature>
<evidence type="ECO:0000259" key="8">
    <source>
        <dbReference type="PROSITE" id="PS51767"/>
    </source>
</evidence>
<keyword evidence="5" id="KW-0378">Hydrolase</keyword>
<feature type="active site" evidence="4">
    <location>
        <position position="76"/>
    </location>
</feature>